<keyword evidence="3" id="KW-1185">Reference proteome</keyword>
<organism evidence="2 3">
    <name type="scientific">Pocillopora damicornis</name>
    <name type="common">Cauliflower coral</name>
    <name type="synonym">Millepora damicornis</name>
    <dbReference type="NCBI Taxonomy" id="46731"/>
    <lineage>
        <taxon>Eukaryota</taxon>
        <taxon>Metazoa</taxon>
        <taxon>Cnidaria</taxon>
        <taxon>Anthozoa</taxon>
        <taxon>Hexacorallia</taxon>
        <taxon>Scleractinia</taxon>
        <taxon>Astrocoeniina</taxon>
        <taxon>Pocilloporidae</taxon>
        <taxon>Pocillopora</taxon>
    </lineage>
</organism>
<sequence length="261" mass="30477">MSVDAECEESLTPRDVCSSIPQAHRGFINTQTCEGTYRIYERSYQQTYELNVRLNKALRNISSTTDQSVISNQNTPVAKQNEPQQGDLSDDNRNHTRKLQEGRSRSKSSRISIGVRRDREPSRLPWKKILNLFNKAKAIERYVRFHIVHGESHSSALKTILSFVYESLVQKVHGYILLLIMFTFSKKGLQSIKRHEVFSSFIMNLYILFDCKKRNRKYFVSRAKLLQVISSQTWDLLLREIMQTILINCYNLDQLNIACEY</sequence>
<evidence type="ECO:0000313" key="2">
    <source>
        <dbReference type="EMBL" id="RMX50994.1"/>
    </source>
</evidence>
<evidence type="ECO:0000256" key="1">
    <source>
        <dbReference type="SAM" id="MobiDB-lite"/>
    </source>
</evidence>
<name>A0A3M6UBU8_POCDA</name>
<dbReference type="EMBL" id="RCHS01001867">
    <property type="protein sequence ID" value="RMX50994.1"/>
    <property type="molecule type" value="Genomic_DNA"/>
</dbReference>
<dbReference type="Proteomes" id="UP000275408">
    <property type="component" value="Unassembled WGS sequence"/>
</dbReference>
<comment type="caution">
    <text evidence="2">The sequence shown here is derived from an EMBL/GenBank/DDBJ whole genome shotgun (WGS) entry which is preliminary data.</text>
</comment>
<dbReference type="AlphaFoldDB" id="A0A3M6UBU8"/>
<feature type="region of interest" description="Disordered" evidence="1">
    <location>
        <begin position="65"/>
        <end position="116"/>
    </location>
</feature>
<feature type="compositionally biased region" description="Basic and acidic residues" evidence="1">
    <location>
        <begin position="90"/>
        <end position="104"/>
    </location>
</feature>
<proteinExistence type="predicted"/>
<accession>A0A3M6UBU8</accession>
<reference evidence="2 3" key="1">
    <citation type="journal article" date="2018" name="Sci. Rep.">
        <title>Comparative analysis of the Pocillopora damicornis genome highlights role of immune system in coral evolution.</title>
        <authorList>
            <person name="Cunning R."/>
            <person name="Bay R.A."/>
            <person name="Gillette P."/>
            <person name="Baker A.C."/>
            <person name="Traylor-Knowles N."/>
        </authorList>
    </citation>
    <scope>NUCLEOTIDE SEQUENCE [LARGE SCALE GENOMIC DNA]</scope>
    <source>
        <strain evidence="2">RSMAS</strain>
        <tissue evidence="2">Whole animal</tissue>
    </source>
</reference>
<evidence type="ECO:0000313" key="3">
    <source>
        <dbReference type="Proteomes" id="UP000275408"/>
    </source>
</evidence>
<feature type="compositionally biased region" description="Polar residues" evidence="1">
    <location>
        <begin position="65"/>
        <end position="87"/>
    </location>
</feature>
<gene>
    <name evidence="2" type="ORF">pdam_00013904</name>
</gene>
<protein>
    <submittedName>
        <fullName evidence="2">Uncharacterized protein</fullName>
    </submittedName>
</protein>